<dbReference type="SMART" id="SM00054">
    <property type="entry name" value="EFh"/>
    <property type="match status" value="2"/>
</dbReference>
<evidence type="ECO:0000256" key="10">
    <source>
        <dbReference type="ARBA" id="ARBA00023157"/>
    </source>
</evidence>
<evidence type="ECO:0000259" key="13">
    <source>
        <dbReference type="PROSITE" id="PS50222"/>
    </source>
</evidence>
<dbReference type="InterPro" id="IPR036774">
    <property type="entry name" value="ERV/ALR_sulphydryl_oxid_sf"/>
</dbReference>
<dbReference type="Gene3D" id="1.10.238.10">
    <property type="entry name" value="EF-hand"/>
    <property type="match status" value="2"/>
</dbReference>
<dbReference type="GO" id="GO:0016972">
    <property type="term" value="F:thiol oxidase activity"/>
    <property type="evidence" value="ECO:0007669"/>
    <property type="project" value="UniProtKB-EC"/>
</dbReference>
<keyword evidence="5 11" id="KW-0274">FAD</keyword>
<evidence type="ECO:0000256" key="4">
    <source>
        <dbReference type="ARBA" id="ARBA00022692"/>
    </source>
</evidence>
<dbReference type="Pfam" id="PF04777">
    <property type="entry name" value="Evr1_Alr"/>
    <property type="match status" value="1"/>
</dbReference>
<feature type="domain" description="EF-hand" evidence="13">
    <location>
        <begin position="50"/>
        <end position="85"/>
    </location>
</feature>
<feature type="domain" description="STAS" evidence="14">
    <location>
        <begin position="1969"/>
        <end position="2047"/>
    </location>
</feature>
<evidence type="ECO:0000256" key="2">
    <source>
        <dbReference type="ARBA" id="ARBA00004141"/>
    </source>
</evidence>
<dbReference type="Gene3D" id="1.20.120.310">
    <property type="entry name" value="ERV/ALR sulfhydryl oxidase domain"/>
    <property type="match status" value="1"/>
</dbReference>
<feature type="compositionally biased region" description="Low complexity" evidence="12">
    <location>
        <begin position="1392"/>
        <end position="1405"/>
    </location>
</feature>
<dbReference type="SUPFAM" id="SSF52091">
    <property type="entry name" value="SpoIIaa-like"/>
    <property type="match status" value="1"/>
</dbReference>
<dbReference type="PROSITE" id="PS50801">
    <property type="entry name" value="STAS"/>
    <property type="match status" value="1"/>
</dbReference>
<evidence type="ECO:0000259" key="14">
    <source>
        <dbReference type="PROSITE" id="PS50801"/>
    </source>
</evidence>
<sequence>MPMMLQQSDGFSQQEMQEIKATFKKFDEDTSGDIDVCELAEMLRFQGHAASIDEVRRLHARVDFNGSGALDLAEFVRFMRLHREELLESVREAYDALKDSSTDRLGPERLLLAINKLEFAREDRRIDVEPYMPTVPQDFDGFVTICDRVREAQVAVDRKRAGFSDKEIEHYWALFTSYDMKKTGVLSMEECTNLLSNLSFHVRTVEEQQELKQMLHQAKTLAEKAGADVCQESGSVSFYVLLQLLQALFVNHEREQEAQLVQVADEAGFTMSEVTEFNDIFNQYWLNELEPGEADDPTNRLRKKTVSRSSVYKLLRAMGIRLDHHSKEQVDRQVHHYSGDRCSFNGFLKLMRWMVEVNFASINSVAHAFMRLWFLLPLGTCACSRWWRRKHDGLVLQAGVCPWDAGGSLWGELQVPGQDASEFGKISRDSITVELQRGQSSFYELAELAGEEVAMLFAANGRRCEKPKPTRKVVCTPFAPQADLSGLSNQIGEKFCDHPEAKEARALFCRYPPRFYGHAGICKMHAQFCPFEELQDERDAEVIETAVVNIDSDTFYSMEECGVFQKELWIFKVFVHWCPHCQQLMPQLYRLALLLRRAKTRLRFGAVNCASEEKLCAEQRWPGHPLLVARYLGSDLVVHQAVEHWVEAVKDAQLRQMLPRYALPGEFPVLKLLLEQLPESFAPPEIWSPLFETETSQSGACPNLTALHPEHPEDLEAAGNGWHDVERNFTARRRWGDALLMLRHIFQEWIVPLGDDGNVEAFSYEQLRVVEAWVALLVNNLPAAFGIHEALHSLRRQLSSRLRAAQTLQGAWLCADEWKAMRSELLTSIVEVGQRSFVEEPSTCATETCRLWALLHVLASEGLRSARPEAPEPLLRGIHGFLEQFFKCHYCRRHFLVTFQQGAYGRDLAFQSPQELVLYLWRFHNAVSVRILNEHGCRADRRWPPVSLCPACWEESEEDWEVTAGTWRLRPKEPAVLEFLQRSAKRGSFPVLVPKGNSLVLDLRWKQEELIDSLDDELYFEMVRWAEEKPSARYITVDVSGMGIDAGAMELLVSFLRRLHQATPPTHVRSLRCYDNWLGDEGAKPIAQLICHQPRPLMELHLSGTGMTELGIATVVLSFCSMPEVYPFQNRGHWTGCWLRLENNQVTAPDTLLTALRATKLDGPSARVMSLTRLEQEWSRDKSPDWATSAEVTPQVLLYLLHESAYPGTPKENAPAKMWARQAVSQALEALKGGPDEQSPPPVVVARWTATQTQTQPAESTRRPIPATSRVKWVPKVPTADGTAPKAGEASNPAAALPAAKQPSEAEPQAGEAEAAAKPGAVKARVGDAAKAAIARALAAERVSSEKPKSPAKAKAKAALPSKASSGSAWVVVGKNPPAQTDRASVGRPCGASAAQAPASAKPAPNGEAPFPAAEMSSRPPEELQDFSSSSKEGKEMNSGFEPQALQEQPPKEATEIVQRDTSAEPERRCAQCELKTRLGMVPLHQALLDNWQSGLTVALVSVPLSISLGIASVAGGDPSAPLMGVATAFWGGLCASMFSSSDFNIIGPAGALSGMLHAATIKFGSTQVLPYLSMVSAAIILVIYLLGFQRYLLLMPTAVFEGFTLAVAIIIGCGQLEMALNLTPDGPKSEHFHENLVRSLEALHGYSFAPALLFFLVTGLLLVLVKYCSKCKGRPIPWTVLLPVFTILLGYLSDTGRLGGIILPTLKDKYGTLQARIVAPPTEPLSNFPTFDLLRTAFGVAFVAVLETLISAKIAEQRMNYPFNSARETLGLVVCHAVCGAVGALPPTGVFVRTSLNVQLGATHRVSQMMNAIAVLLIFAVAMPVFSYLPQAAVAALLVFASIKMAPISYIAMLWRNDRRSCFLLVMTTSICVFLDPVYGLIVGMVVALLRDAAETARAESRVTLDKAVAEVSETGTPLSQLTGPLSKWATAGFDHGANLAVEPAPLKSLKRVLWRFACGKPAKQHDNELHKHDFESVVLYEPMGSMTFLCASKHLSRLQALASKQPHGIIISLEHVTRIDIDGSQHLAKAAAELQGLGCKLAVVAPDFLLQGPVLKKAAWVQELQAEGQLFGTLAAARAELAEMSDSV</sequence>
<keyword evidence="4 11" id="KW-0812">Transmembrane</keyword>
<feature type="transmembrane region" description="Helical" evidence="11">
    <location>
        <begin position="1569"/>
        <end position="1587"/>
    </location>
</feature>
<dbReference type="InterPro" id="IPR011992">
    <property type="entry name" value="EF-hand-dom_pair"/>
</dbReference>
<dbReference type="InterPro" id="IPR036513">
    <property type="entry name" value="STAS_dom_sf"/>
</dbReference>
<feature type="domain" description="EF-hand" evidence="13">
    <location>
        <begin position="14"/>
        <end position="49"/>
    </location>
</feature>
<comment type="subcellular location">
    <subcellularLocation>
        <location evidence="2">Membrane</location>
        <topology evidence="2">Multi-pass membrane protein</topology>
    </subcellularLocation>
</comment>
<organism evidence="16 17">
    <name type="scientific">Effrenium voratum</name>
    <dbReference type="NCBI Taxonomy" id="2562239"/>
    <lineage>
        <taxon>Eukaryota</taxon>
        <taxon>Sar</taxon>
        <taxon>Alveolata</taxon>
        <taxon>Dinophyceae</taxon>
        <taxon>Suessiales</taxon>
        <taxon>Symbiodiniaceae</taxon>
        <taxon>Effrenium</taxon>
    </lineage>
</organism>
<comment type="caution">
    <text evidence="16">The sequence shown here is derived from an EMBL/GenBank/DDBJ whole genome shotgun (WGS) entry which is preliminary data.</text>
</comment>
<feature type="domain" description="ERV/ALR sulfhydryl oxidase" evidence="15">
    <location>
        <begin position="839"/>
        <end position="953"/>
    </location>
</feature>
<dbReference type="CDD" id="cd00051">
    <property type="entry name" value="EFh"/>
    <property type="match status" value="1"/>
</dbReference>
<reference evidence="16" key="1">
    <citation type="submission" date="2023-08" db="EMBL/GenBank/DDBJ databases">
        <authorList>
            <person name="Chen Y."/>
            <person name="Shah S."/>
            <person name="Dougan E. K."/>
            <person name="Thang M."/>
            <person name="Chan C."/>
        </authorList>
    </citation>
    <scope>NUCLEOTIDE SEQUENCE</scope>
</reference>
<feature type="transmembrane region" description="Helical" evidence="11">
    <location>
        <begin position="1677"/>
        <end position="1694"/>
    </location>
</feature>
<keyword evidence="9 11" id="KW-0472">Membrane</keyword>
<dbReference type="InterPro" id="IPR002048">
    <property type="entry name" value="EF_hand_dom"/>
</dbReference>
<dbReference type="InterPro" id="IPR001902">
    <property type="entry name" value="SLC26A/SulP_fam"/>
</dbReference>
<dbReference type="InterPro" id="IPR011547">
    <property type="entry name" value="SLC26A/SulP_dom"/>
</dbReference>
<keyword evidence="8 11" id="KW-0560">Oxidoreductase</keyword>
<dbReference type="InterPro" id="IPR032675">
    <property type="entry name" value="LRR_dom_sf"/>
</dbReference>
<dbReference type="SUPFAM" id="SSF52047">
    <property type="entry name" value="RNI-like"/>
    <property type="match status" value="1"/>
</dbReference>
<dbReference type="Proteomes" id="UP001178507">
    <property type="component" value="Unassembled WGS sequence"/>
</dbReference>
<dbReference type="GO" id="GO:0055085">
    <property type="term" value="P:transmembrane transport"/>
    <property type="evidence" value="ECO:0007669"/>
    <property type="project" value="InterPro"/>
</dbReference>
<dbReference type="GO" id="GO:0005509">
    <property type="term" value="F:calcium ion binding"/>
    <property type="evidence" value="ECO:0007669"/>
    <property type="project" value="InterPro"/>
</dbReference>
<comment type="cofactor">
    <cofactor evidence="1 11">
        <name>FAD</name>
        <dbReference type="ChEBI" id="CHEBI:57692"/>
    </cofactor>
</comment>
<keyword evidence="7 11" id="KW-1133">Transmembrane helix</keyword>
<protein>
    <recommendedName>
        <fullName evidence="11">Sulfhydryl oxidase</fullName>
        <ecNumber evidence="11">1.8.3.2</ecNumber>
    </recommendedName>
</protein>
<evidence type="ECO:0000256" key="9">
    <source>
        <dbReference type="ARBA" id="ARBA00023136"/>
    </source>
</evidence>
<accession>A0AA36N408</accession>
<evidence type="ECO:0000256" key="6">
    <source>
        <dbReference type="ARBA" id="ARBA00022837"/>
    </source>
</evidence>
<dbReference type="PROSITE" id="PS51324">
    <property type="entry name" value="ERV_ALR"/>
    <property type="match status" value="1"/>
</dbReference>
<evidence type="ECO:0000259" key="15">
    <source>
        <dbReference type="PROSITE" id="PS51324"/>
    </source>
</evidence>
<feature type="compositionally biased region" description="Basic and acidic residues" evidence="12">
    <location>
        <begin position="1450"/>
        <end position="1467"/>
    </location>
</feature>
<keyword evidence="6" id="KW-0106">Calcium</keyword>
<dbReference type="InterPro" id="IPR036249">
    <property type="entry name" value="Thioredoxin-like_sf"/>
</dbReference>
<name>A0AA36N408_9DINO</name>
<evidence type="ECO:0000256" key="8">
    <source>
        <dbReference type="ARBA" id="ARBA00023002"/>
    </source>
</evidence>
<feature type="transmembrane region" description="Helical" evidence="11">
    <location>
        <begin position="1644"/>
        <end position="1665"/>
    </location>
</feature>
<dbReference type="PROSITE" id="PS00018">
    <property type="entry name" value="EF_HAND_1"/>
    <property type="match status" value="2"/>
</dbReference>
<dbReference type="CDD" id="cd02961">
    <property type="entry name" value="PDI_a_family"/>
    <property type="match status" value="1"/>
</dbReference>
<keyword evidence="10" id="KW-1015">Disulfide bond</keyword>
<dbReference type="SUPFAM" id="SSF69000">
    <property type="entry name" value="FAD-dependent thiol oxidase"/>
    <property type="match status" value="1"/>
</dbReference>
<comment type="caution">
    <text evidence="11">Lacks conserved residue(s) required for the propagation of feature annotation.</text>
</comment>
<dbReference type="InterPro" id="IPR017905">
    <property type="entry name" value="ERV/ALR_sulphydryl_oxidase"/>
</dbReference>
<dbReference type="Gene3D" id="3.80.10.10">
    <property type="entry name" value="Ribonuclease Inhibitor"/>
    <property type="match status" value="1"/>
</dbReference>
<keyword evidence="3 11" id="KW-0285">Flavoprotein</keyword>
<evidence type="ECO:0000313" key="17">
    <source>
        <dbReference type="Proteomes" id="UP001178507"/>
    </source>
</evidence>
<dbReference type="Pfam" id="PF00916">
    <property type="entry name" value="Sulfate_transp"/>
    <property type="match status" value="1"/>
</dbReference>
<keyword evidence="17" id="KW-1185">Reference proteome</keyword>
<feature type="region of interest" description="Disordered" evidence="12">
    <location>
        <begin position="1249"/>
        <end position="1321"/>
    </location>
</feature>
<feature type="transmembrane region" description="Helical" evidence="11">
    <location>
        <begin position="1599"/>
        <end position="1624"/>
    </location>
</feature>
<evidence type="ECO:0000313" key="16">
    <source>
        <dbReference type="EMBL" id="CAJ1389780.1"/>
    </source>
</evidence>
<evidence type="ECO:0000256" key="7">
    <source>
        <dbReference type="ARBA" id="ARBA00022989"/>
    </source>
</evidence>
<dbReference type="SUPFAM" id="SSF47473">
    <property type="entry name" value="EF-hand"/>
    <property type="match status" value="2"/>
</dbReference>
<dbReference type="PANTHER" id="PTHR11814">
    <property type="entry name" value="SULFATE TRANSPORTER"/>
    <property type="match status" value="1"/>
</dbReference>
<dbReference type="InterPro" id="IPR002645">
    <property type="entry name" value="STAS_dom"/>
</dbReference>
<evidence type="ECO:0000256" key="1">
    <source>
        <dbReference type="ARBA" id="ARBA00001974"/>
    </source>
</evidence>
<proteinExistence type="predicted"/>
<feature type="transmembrane region" description="Helical" evidence="11">
    <location>
        <begin position="1813"/>
        <end position="1842"/>
    </location>
</feature>
<feature type="region of interest" description="Disordered" evidence="12">
    <location>
        <begin position="1340"/>
        <end position="1467"/>
    </location>
</feature>
<evidence type="ECO:0000256" key="12">
    <source>
        <dbReference type="SAM" id="MobiDB-lite"/>
    </source>
</evidence>
<gene>
    <name evidence="16" type="ORF">EVOR1521_LOCUS15332</name>
</gene>
<dbReference type="Gene3D" id="3.40.30.10">
    <property type="entry name" value="Glutaredoxin"/>
    <property type="match status" value="1"/>
</dbReference>
<feature type="compositionally biased region" description="Low complexity" evidence="12">
    <location>
        <begin position="1287"/>
        <end position="1321"/>
    </location>
</feature>
<evidence type="ECO:0000256" key="3">
    <source>
        <dbReference type="ARBA" id="ARBA00022630"/>
    </source>
</evidence>
<dbReference type="Pfam" id="PF13499">
    <property type="entry name" value="EF-hand_7"/>
    <property type="match status" value="1"/>
</dbReference>
<feature type="compositionally biased region" description="Low complexity" evidence="12">
    <location>
        <begin position="1357"/>
        <end position="1369"/>
    </location>
</feature>
<dbReference type="EC" id="1.8.3.2" evidence="11"/>
<evidence type="ECO:0000256" key="5">
    <source>
        <dbReference type="ARBA" id="ARBA00022827"/>
    </source>
</evidence>
<dbReference type="SUPFAM" id="SSF52833">
    <property type="entry name" value="Thioredoxin-like"/>
    <property type="match status" value="1"/>
</dbReference>
<dbReference type="EMBL" id="CAUJNA010001935">
    <property type="protein sequence ID" value="CAJ1389780.1"/>
    <property type="molecule type" value="Genomic_DNA"/>
</dbReference>
<feature type="transmembrane region" description="Helical" evidence="11">
    <location>
        <begin position="1734"/>
        <end position="1751"/>
    </location>
</feature>
<comment type="catalytic activity">
    <reaction evidence="11">
        <text>2 R'C(R)SH + O2 = R'C(R)S-S(R)CR' + H2O2</text>
        <dbReference type="Rhea" id="RHEA:17357"/>
        <dbReference type="ChEBI" id="CHEBI:15379"/>
        <dbReference type="ChEBI" id="CHEBI:16240"/>
        <dbReference type="ChEBI" id="CHEBI:16520"/>
        <dbReference type="ChEBI" id="CHEBI:17412"/>
        <dbReference type="EC" id="1.8.3.2"/>
    </reaction>
</comment>
<feature type="compositionally biased region" description="Polar residues" evidence="12">
    <location>
        <begin position="1249"/>
        <end position="1259"/>
    </location>
</feature>
<feature type="domain" description="EF-hand" evidence="13">
    <location>
        <begin position="166"/>
        <end position="201"/>
    </location>
</feature>
<feature type="transmembrane region" description="Helical" evidence="11">
    <location>
        <begin position="1863"/>
        <end position="1891"/>
    </location>
</feature>
<feature type="transmembrane region" description="Helical" evidence="11">
    <location>
        <begin position="1771"/>
        <end position="1793"/>
    </location>
</feature>
<dbReference type="PROSITE" id="PS50222">
    <property type="entry name" value="EF_HAND_2"/>
    <property type="match status" value="3"/>
</dbReference>
<evidence type="ECO:0000256" key="11">
    <source>
        <dbReference type="RuleBase" id="RU371123"/>
    </source>
</evidence>
<dbReference type="GO" id="GO:0016020">
    <property type="term" value="C:membrane"/>
    <property type="evidence" value="ECO:0007669"/>
    <property type="project" value="UniProtKB-SubCell"/>
</dbReference>
<dbReference type="Gene3D" id="3.30.750.24">
    <property type="entry name" value="STAS domain"/>
    <property type="match status" value="1"/>
</dbReference>
<dbReference type="InterPro" id="IPR018247">
    <property type="entry name" value="EF_Hand_1_Ca_BS"/>
</dbReference>